<gene>
    <name evidence="2" type="ORF">Sjap_005266</name>
</gene>
<comment type="caution">
    <text evidence="2">The sequence shown here is derived from an EMBL/GenBank/DDBJ whole genome shotgun (WGS) entry which is preliminary data.</text>
</comment>
<evidence type="ECO:0000313" key="2">
    <source>
        <dbReference type="EMBL" id="KAK9145363.1"/>
    </source>
</evidence>
<organism evidence="2 3">
    <name type="scientific">Stephania japonica</name>
    <dbReference type="NCBI Taxonomy" id="461633"/>
    <lineage>
        <taxon>Eukaryota</taxon>
        <taxon>Viridiplantae</taxon>
        <taxon>Streptophyta</taxon>
        <taxon>Embryophyta</taxon>
        <taxon>Tracheophyta</taxon>
        <taxon>Spermatophyta</taxon>
        <taxon>Magnoliopsida</taxon>
        <taxon>Ranunculales</taxon>
        <taxon>Menispermaceae</taxon>
        <taxon>Menispermoideae</taxon>
        <taxon>Cissampelideae</taxon>
        <taxon>Stephania</taxon>
    </lineage>
</organism>
<protein>
    <submittedName>
        <fullName evidence="2">Uncharacterized protein</fullName>
    </submittedName>
</protein>
<keyword evidence="3" id="KW-1185">Reference proteome</keyword>
<dbReference type="AlphaFoldDB" id="A0AAP0K3Q8"/>
<dbReference type="EMBL" id="JBBNAE010000002">
    <property type="protein sequence ID" value="KAK9145363.1"/>
    <property type="molecule type" value="Genomic_DNA"/>
</dbReference>
<proteinExistence type="predicted"/>
<accession>A0AAP0K3Q8</accession>
<feature type="region of interest" description="Disordered" evidence="1">
    <location>
        <begin position="22"/>
        <end position="83"/>
    </location>
</feature>
<feature type="compositionally biased region" description="Basic and acidic residues" evidence="1">
    <location>
        <begin position="38"/>
        <end position="53"/>
    </location>
</feature>
<evidence type="ECO:0000256" key="1">
    <source>
        <dbReference type="SAM" id="MobiDB-lite"/>
    </source>
</evidence>
<reference evidence="2 3" key="1">
    <citation type="submission" date="2024-01" db="EMBL/GenBank/DDBJ databases">
        <title>Genome assemblies of Stephania.</title>
        <authorList>
            <person name="Yang L."/>
        </authorList>
    </citation>
    <scope>NUCLEOTIDE SEQUENCE [LARGE SCALE GENOMIC DNA]</scope>
    <source>
        <strain evidence="2">QJT</strain>
        <tissue evidence="2">Leaf</tissue>
    </source>
</reference>
<evidence type="ECO:0000313" key="3">
    <source>
        <dbReference type="Proteomes" id="UP001417504"/>
    </source>
</evidence>
<name>A0AAP0K3Q8_9MAGN</name>
<feature type="compositionally biased region" description="Basic and acidic residues" evidence="1">
    <location>
        <begin position="67"/>
        <end position="83"/>
    </location>
</feature>
<dbReference type="Proteomes" id="UP001417504">
    <property type="component" value="Unassembled WGS sequence"/>
</dbReference>
<sequence length="194" mass="20717">MVRPIKKTMTVMDTKVSLTVVKVSASKEDEGGEDGDDDSKKDGDDDGDDHVGDDANDDSDNIGESGGKGDGDNDCDSEKVDKTDRGKRVIGKTVITSAKTVCAKSSKPVRGKKVSSKIVSAKTISVTLANNKKDVAKKGFGKKKVATPAKDMSTPFLGGLSDRTLLLSIKDHVLAAIWRNEVTLYFQCSIIFMS</sequence>